<evidence type="ECO:0000313" key="1">
    <source>
        <dbReference type="EMBL" id="MED6117728.1"/>
    </source>
</evidence>
<proteinExistence type="predicted"/>
<comment type="caution">
    <text evidence="1">The sequence shown here is derived from an EMBL/GenBank/DDBJ whole genome shotgun (WGS) entry which is preliminary data.</text>
</comment>
<dbReference type="Proteomes" id="UP001341840">
    <property type="component" value="Unassembled WGS sequence"/>
</dbReference>
<evidence type="ECO:0000313" key="2">
    <source>
        <dbReference type="Proteomes" id="UP001341840"/>
    </source>
</evidence>
<dbReference type="EMBL" id="JASCZI010008029">
    <property type="protein sequence ID" value="MED6117728.1"/>
    <property type="molecule type" value="Genomic_DNA"/>
</dbReference>
<feature type="non-terminal residue" evidence="1">
    <location>
        <position position="67"/>
    </location>
</feature>
<reference evidence="1 2" key="1">
    <citation type="journal article" date="2023" name="Plants (Basel)">
        <title>Bridging the Gap: Combining Genomics and Transcriptomics Approaches to Understand Stylosanthes scabra, an Orphan Legume from the Brazilian Caatinga.</title>
        <authorList>
            <person name="Ferreira-Neto J.R.C."/>
            <person name="da Silva M.D."/>
            <person name="Binneck E."/>
            <person name="de Melo N.F."/>
            <person name="da Silva R.H."/>
            <person name="de Melo A.L.T.M."/>
            <person name="Pandolfi V."/>
            <person name="Bustamante F.O."/>
            <person name="Brasileiro-Vidal A.C."/>
            <person name="Benko-Iseppon A.M."/>
        </authorList>
    </citation>
    <scope>NUCLEOTIDE SEQUENCE [LARGE SCALE GENOMIC DNA]</scope>
    <source>
        <tissue evidence="1">Leaves</tissue>
    </source>
</reference>
<keyword evidence="2" id="KW-1185">Reference proteome</keyword>
<accession>A0ABU6R0Z4</accession>
<organism evidence="1 2">
    <name type="scientific">Stylosanthes scabra</name>
    <dbReference type="NCBI Taxonomy" id="79078"/>
    <lineage>
        <taxon>Eukaryota</taxon>
        <taxon>Viridiplantae</taxon>
        <taxon>Streptophyta</taxon>
        <taxon>Embryophyta</taxon>
        <taxon>Tracheophyta</taxon>
        <taxon>Spermatophyta</taxon>
        <taxon>Magnoliopsida</taxon>
        <taxon>eudicotyledons</taxon>
        <taxon>Gunneridae</taxon>
        <taxon>Pentapetalae</taxon>
        <taxon>rosids</taxon>
        <taxon>fabids</taxon>
        <taxon>Fabales</taxon>
        <taxon>Fabaceae</taxon>
        <taxon>Papilionoideae</taxon>
        <taxon>50 kb inversion clade</taxon>
        <taxon>dalbergioids sensu lato</taxon>
        <taxon>Dalbergieae</taxon>
        <taxon>Pterocarpus clade</taxon>
        <taxon>Stylosanthes</taxon>
    </lineage>
</organism>
<name>A0ABU6R0Z4_9FABA</name>
<gene>
    <name evidence="1" type="ORF">PIB30_112439</name>
</gene>
<protein>
    <submittedName>
        <fullName evidence="1">Uncharacterized protein</fullName>
    </submittedName>
</protein>
<sequence length="67" mass="7682">MAMRLLYLLKSGNLAQDCCSGPRDPRKQRTCSKKKERWRTLLCNLCDAPEILSEIRKSTSKCTGSYQ</sequence>